<keyword evidence="5" id="KW-1133">Transmembrane helix</keyword>
<dbReference type="InterPro" id="IPR051201">
    <property type="entry name" value="Chloro_Bact_Ser_Proteases"/>
</dbReference>
<dbReference type="PRINTS" id="PR00834">
    <property type="entry name" value="PROTEASES2C"/>
</dbReference>
<name>A0A1F5PMN2_9BACT</name>
<comment type="caution">
    <text evidence="7">The sequence shown here is derived from an EMBL/GenBank/DDBJ whole genome shotgun (WGS) entry which is preliminary data.</text>
</comment>
<organism evidence="7 8">
    <name type="scientific">Candidatus Doudnabacteria bacterium RIFCSPHIGHO2_01_FULL_50_11</name>
    <dbReference type="NCBI Taxonomy" id="1817828"/>
    <lineage>
        <taxon>Bacteria</taxon>
        <taxon>Candidatus Doudnaibacteriota</taxon>
    </lineage>
</organism>
<dbReference type="InterPro" id="IPR001478">
    <property type="entry name" value="PDZ"/>
</dbReference>
<dbReference type="Gene3D" id="2.30.42.10">
    <property type="match status" value="1"/>
</dbReference>
<keyword evidence="3" id="KW-0378">Hydrolase</keyword>
<proteinExistence type="inferred from homology"/>
<feature type="transmembrane region" description="Helical" evidence="5">
    <location>
        <begin position="73"/>
        <end position="96"/>
    </location>
</feature>
<dbReference type="PROSITE" id="PS50106">
    <property type="entry name" value="PDZ"/>
    <property type="match status" value="1"/>
</dbReference>
<dbReference type="InterPro" id="IPR009003">
    <property type="entry name" value="Peptidase_S1_PA"/>
</dbReference>
<dbReference type="InterPro" id="IPR041489">
    <property type="entry name" value="PDZ_6"/>
</dbReference>
<gene>
    <name evidence="7" type="ORF">A2722_01790</name>
</gene>
<dbReference type="SMART" id="SM00228">
    <property type="entry name" value="PDZ"/>
    <property type="match status" value="1"/>
</dbReference>
<dbReference type="STRING" id="1817828.A2722_01790"/>
<dbReference type="PANTHER" id="PTHR43343">
    <property type="entry name" value="PEPTIDASE S12"/>
    <property type="match status" value="1"/>
</dbReference>
<dbReference type="InterPro" id="IPR043504">
    <property type="entry name" value="Peptidase_S1_PA_chymotrypsin"/>
</dbReference>
<dbReference type="SUPFAM" id="SSF50156">
    <property type="entry name" value="PDZ domain-like"/>
    <property type="match status" value="1"/>
</dbReference>
<evidence type="ECO:0000256" key="5">
    <source>
        <dbReference type="SAM" id="Phobius"/>
    </source>
</evidence>
<accession>A0A1F5PMN2</accession>
<evidence type="ECO:0000313" key="7">
    <source>
        <dbReference type="EMBL" id="OGE91193.1"/>
    </source>
</evidence>
<dbReference type="Proteomes" id="UP000178377">
    <property type="component" value="Unassembled WGS sequence"/>
</dbReference>
<keyword evidence="5" id="KW-0812">Transmembrane</keyword>
<dbReference type="InterPro" id="IPR036034">
    <property type="entry name" value="PDZ_sf"/>
</dbReference>
<evidence type="ECO:0000259" key="6">
    <source>
        <dbReference type="PROSITE" id="PS50106"/>
    </source>
</evidence>
<dbReference type="Gene3D" id="2.40.10.10">
    <property type="entry name" value="Trypsin-like serine proteases"/>
    <property type="match status" value="2"/>
</dbReference>
<protein>
    <recommendedName>
        <fullName evidence="6">PDZ domain-containing protein</fullName>
    </recommendedName>
</protein>
<keyword evidence="5" id="KW-0472">Membrane</keyword>
<dbReference type="EMBL" id="MFEO01000003">
    <property type="protein sequence ID" value="OGE91193.1"/>
    <property type="molecule type" value="Genomic_DNA"/>
</dbReference>
<evidence type="ECO:0000256" key="2">
    <source>
        <dbReference type="ARBA" id="ARBA00022670"/>
    </source>
</evidence>
<dbReference type="GO" id="GO:0006508">
    <property type="term" value="P:proteolysis"/>
    <property type="evidence" value="ECO:0007669"/>
    <property type="project" value="UniProtKB-KW"/>
</dbReference>
<dbReference type="Pfam" id="PF17820">
    <property type="entry name" value="PDZ_6"/>
    <property type="match status" value="1"/>
</dbReference>
<keyword evidence="2" id="KW-0645">Protease</keyword>
<feature type="region of interest" description="Disordered" evidence="4">
    <location>
        <begin position="1"/>
        <end position="37"/>
    </location>
</feature>
<dbReference type="CDD" id="cd06779">
    <property type="entry name" value="cpPDZ_Deg_HtrA-like"/>
    <property type="match status" value="1"/>
</dbReference>
<evidence type="ECO:0000256" key="1">
    <source>
        <dbReference type="ARBA" id="ARBA00010541"/>
    </source>
</evidence>
<dbReference type="PANTHER" id="PTHR43343:SF3">
    <property type="entry name" value="PROTEASE DO-LIKE 8, CHLOROPLASTIC"/>
    <property type="match status" value="1"/>
</dbReference>
<sequence length="466" mass="48617">MKEKNTKISLSKVTSKKTDDRPPESLDSDIVEQGHVKKGAPEEASVIQKDVLDPGLLDDLDLHKKFQSTRSSIVVVAAIVSLVVGTISGMAGGRYLGPWLDARLGIAQTQFSGTEIRRVELDENSAIIQVVKEANPAVVSIIISKDLPKVQQYFFDPFGDFFGSTPSAGSGGTEKQQVGAGSGFIVSSDGLILTNKHVVADQQAEYTVITSDGKKYIAKVLARDPLNDLAVVKIDATNLATLQFGSSDSVELGQRVIAIGNALGEFSNTVTTGVISGKGRTISAGNGSGTVEELQAVIQTDAAINPGNSGGPLLNLAGQVVGVNTAIDSFGQAVGFAIPSDEGKKVVEDVQKYGKVLRPFIGVRYVILTPESAKAQGISADHGALIIRGDTSADVAIVPGSPAQKAGLAEGDVILEINGEQITSDHPVSSAIRSLKPGTQIILKILKGGKDTKEVLLTLGEASGDK</sequence>
<evidence type="ECO:0000256" key="4">
    <source>
        <dbReference type="SAM" id="MobiDB-lite"/>
    </source>
</evidence>
<dbReference type="InterPro" id="IPR001940">
    <property type="entry name" value="Peptidase_S1C"/>
</dbReference>
<dbReference type="SUPFAM" id="SSF50494">
    <property type="entry name" value="Trypsin-like serine proteases"/>
    <property type="match status" value="1"/>
</dbReference>
<dbReference type="GO" id="GO:0004252">
    <property type="term" value="F:serine-type endopeptidase activity"/>
    <property type="evidence" value="ECO:0007669"/>
    <property type="project" value="InterPro"/>
</dbReference>
<evidence type="ECO:0000256" key="3">
    <source>
        <dbReference type="ARBA" id="ARBA00022801"/>
    </source>
</evidence>
<evidence type="ECO:0000313" key="8">
    <source>
        <dbReference type="Proteomes" id="UP000178377"/>
    </source>
</evidence>
<reference evidence="7 8" key="1">
    <citation type="journal article" date="2016" name="Nat. Commun.">
        <title>Thousands of microbial genomes shed light on interconnected biogeochemical processes in an aquifer system.</title>
        <authorList>
            <person name="Anantharaman K."/>
            <person name="Brown C.T."/>
            <person name="Hug L.A."/>
            <person name="Sharon I."/>
            <person name="Castelle C.J."/>
            <person name="Probst A.J."/>
            <person name="Thomas B.C."/>
            <person name="Singh A."/>
            <person name="Wilkins M.J."/>
            <person name="Karaoz U."/>
            <person name="Brodie E.L."/>
            <person name="Williams K.H."/>
            <person name="Hubbard S.S."/>
            <person name="Banfield J.F."/>
        </authorList>
    </citation>
    <scope>NUCLEOTIDE SEQUENCE [LARGE SCALE GENOMIC DNA]</scope>
</reference>
<feature type="domain" description="PDZ" evidence="6">
    <location>
        <begin position="397"/>
        <end position="436"/>
    </location>
</feature>
<comment type="similarity">
    <text evidence="1">Belongs to the peptidase S1C family.</text>
</comment>
<dbReference type="Pfam" id="PF13365">
    <property type="entry name" value="Trypsin_2"/>
    <property type="match status" value="1"/>
</dbReference>
<dbReference type="AlphaFoldDB" id="A0A1F5PMN2"/>